<keyword evidence="2" id="KW-0808">Transferase</keyword>
<evidence type="ECO:0000313" key="2">
    <source>
        <dbReference type="EMBL" id="MSS85069.1"/>
    </source>
</evidence>
<dbReference type="GO" id="GO:0016740">
    <property type="term" value="F:transferase activity"/>
    <property type="evidence" value="ECO:0007669"/>
    <property type="project" value="UniProtKB-KW"/>
</dbReference>
<name>A0A6N7VTH8_9ACTO</name>
<dbReference type="InterPro" id="IPR011009">
    <property type="entry name" value="Kinase-like_dom_sf"/>
</dbReference>
<sequence length="400" mass="43625">MARLVWNAVPYRYFGYVPTPTHPFELAAFASAAVPTLRITELRAPQVSDEAGSMTGFSDAQGNSWLAVAPSRDFTHEQLDNVLTLLGYLTRCSASEELPFRIFQPEGIAGTDSGIVAVFRDPGGNPGNDSEILTDGLYAASLGRALAAVHNLPSVRIAQCGVEVHSISELRDSVRILVKSGGRYIPASLRRRWLAAADHEELWTFSPAPIHSALSPRSVWQQDGAVLAITDFWDMCIGDPATDLSWVLPLSDDSFISRFQSAYSSWRNAADLHLMTRAQLYSELALARWLGFGIDTGDSQVVEDAKAMLAELEESVGDTLLTPRTEPVAPIHFTAAEDPLLSMHSDPEVDIDELAVVDLEDQLAATPYPPEEAGSLLTEDLSDVIDDILATHQEPDEDDH</sequence>
<dbReference type="Proteomes" id="UP000470875">
    <property type="component" value="Unassembled WGS sequence"/>
</dbReference>
<dbReference type="EMBL" id="VULO01000012">
    <property type="protein sequence ID" value="MSS85069.1"/>
    <property type="molecule type" value="Genomic_DNA"/>
</dbReference>
<dbReference type="RefSeq" id="WP_154546001.1">
    <property type="nucleotide sequence ID" value="NZ_VULO01000012.1"/>
</dbReference>
<comment type="caution">
    <text evidence="2">The sequence shown here is derived from an EMBL/GenBank/DDBJ whole genome shotgun (WGS) entry which is preliminary data.</text>
</comment>
<dbReference type="AlphaFoldDB" id="A0A6N7VTH8"/>
<keyword evidence="3" id="KW-1185">Reference proteome</keyword>
<feature type="domain" description="Aminoglycoside phosphotransferase" evidence="1">
    <location>
        <begin position="75"/>
        <end position="267"/>
    </location>
</feature>
<dbReference type="Gene3D" id="3.90.1200.10">
    <property type="match status" value="1"/>
</dbReference>
<organism evidence="2 3">
    <name type="scientific">Scrofimicrobium canadense</name>
    <dbReference type="NCBI Taxonomy" id="2652290"/>
    <lineage>
        <taxon>Bacteria</taxon>
        <taxon>Bacillati</taxon>
        <taxon>Actinomycetota</taxon>
        <taxon>Actinomycetes</taxon>
        <taxon>Actinomycetales</taxon>
        <taxon>Actinomycetaceae</taxon>
        <taxon>Scrofimicrobium</taxon>
    </lineage>
</organism>
<protein>
    <submittedName>
        <fullName evidence="2">Phosphotransferase</fullName>
    </submittedName>
</protein>
<dbReference type="Pfam" id="PF01636">
    <property type="entry name" value="APH"/>
    <property type="match status" value="1"/>
</dbReference>
<reference evidence="2 3" key="1">
    <citation type="submission" date="2019-08" db="EMBL/GenBank/DDBJ databases">
        <title>In-depth cultivation of the pig gut microbiome towards novel bacterial diversity and tailored functional studies.</title>
        <authorList>
            <person name="Wylensek D."/>
            <person name="Hitch T.C.A."/>
            <person name="Clavel T."/>
        </authorList>
    </citation>
    <scope>NUCLEOTIDE SEQUENCE [LARGE SCALE GENOMIC DNA]</scope>
    <source>
        <strain evidence="2 3">WB03_NA08</strain>
    </source>
</reference>
<evidence type="ECO:0000313" key="3">
    <source>
        <dbReference type="Proteomes" id="UP000470875"/>
    </source>
</evidence>
<dbReference type="SUPFAM" id="SSF56112">
    <property type="entry name" value="Protein kinase-like (PK-like)"/>
    <property type="match status" value="1"/>
</dbReference>
<dbReference type="InterPro" id="IPR002575">
    <property type="entry name" value="Aminoglycoside_PTrfase"/>
</dbReference>
<accession>A0A6N7VTH8</accession>
<evidence type="ECO:0000259" key="1">
    <source>
        <dbReference type="Pfam" id="PF01636"/>
    </source>
</evidence>
<proteinExistence type="predicted"/>
<gene>
    <name evidence="2" type="ORF">FYJ24_09900</name>
</gene>